<dbReference type="Gene3D" id="1.10.1510.10">
    <property type="entry name" value="Uncharacterised protein YqeY/AIM41 PF09424, N-terminal domain"/>
    <property type="match status" value="1"/>
</dbReference>
<dbReference type="InterPro" id="IPR019004">
    <property type="entry name" value="YqeY/Aim41"/>
</dbReference>
<dbReference type="GO" id="GO:0016884">
    <property type="term" value="F:carbon-nitrogen ligase activity, with glutamine as amido-N-donor"/>
    <property type="evidence" value="ECO:0007669"/>
    <property type="project" value="InterPro"/>
</dbReference>
<dbReference type="InterPro" id="IPR023168">
    <property type="entry name" value="GatB_Yqey_C_2"/>
</dbReference>
<organism evidence="1 2">
    <name type="scientific">Geodia barretti</name>
    <name type="common">Barrett's horny sponge</name>
    <dbReference type="NCBI Taxonomy" id="519541"/>
    <lineage>
        <taxon>Eukaryota</taxon>
        <taxon>Metazoa</taxon>
        <taxon>Porifera</taxon>
        <taxon>Demospongiae</taxon>
        <taxon>Heteroscleromorpha</taxon>
        <taxon>Tetractinellida</taxon>
        <taxon>Astrophorina</taxon>
        <taxon>Geodiidae</taxon>
        <taxon>Geodia</taxon>
    </lineage>
</organism>
<dbReference type="Pfam" id="PF09424">
    <property type="entry name" value="YqeY"/>
    <property type="match status" value="1"/>
</dbReference>
<dbReference type="Proteomes" id="UP001174909">
    <property type="component" value="Unassembled WGS sequence"/>
</dbReference>
<dbReference type="InterPro" id="IPR003789">
    <property type="entry name" value="Asn/Gln_tRNA_amidoTrase-B-like"/>
</dbReference>
<reference evidence="1" key="1">
    <citation type="submission" date="2023-03" db="EMBL/GenBank/DDBJ databases">
        <authorList>
            <person name="Steffen K."/>
            <person name="Cardenas P."/>
        </authorList>
    </citation>
    <scope>NUCLEOTIDE SEQUENCE</scope>
</reference>
<dbReference type="SUPFAM" id="SSF89095">
    <property type="entry name" value="GatB/YqeY motif"/>
    <property type="match status" value="1"/>
</dbReference>
<comment type="caution">
    <text evidence="1">The sequence shown here is derived from an EMBL/GenBank/DDBJ whole genome shotgun (WGS) entry which is preliminary data.</text>
</comment>
<dbReference type="PANTHER" id="PTHR28055:SF1">
    <property type="entry name" value="ALTERED INHERITANCE OF MITOCHONDRIA PROTEIN 41, MITOCHONDRIAL"/>
    <property type="match status" value="1"/>
</dbReference>
<dbReference type="InterPro" id="IPR042184">
    <property type="entry name" value="YqeY/Aim41_N"/>
</dbReference>
<accession>A0AA35SW15</accession>
<sequence>MTIRERLEADIIAAMRSRNQQRLDALRYLKSAINRVEIDRRVTLDDAGVTEVVVRQVKDRRDSIRMFEEGNRTDLVAKESADLAILEEYMPMQMGEEEITALVKDVIQQVGAETIRDKGKVMGRLMPQVQGKADGQQVNTIVTNILESNG</sequence>
<keyword evidence="2" id="KW-1185">Reference proteome</keyword>
<proteinExistence type="predicted"/>
<evidence type="ECO:0000313" key="1">
    <source>
        <dbReference type="EMBL" id="CAI8036734.1"/>
    </source>
</evidence>
<dbReference type="AlphaFoldDB" id="A0AA35SW15"/>
<dbReference type="PANTHER" id="PTHR28055">
    <property type="entry name" value="ALTERED INHERITANCE OF MITOCHONDRIA PROTEIN 41, MITOCHONDRIAL"/>
    <property type="match status" value="1"/>
</dbReference>
<gene>
    <name evidence="1" type="ORF">GBAR_LOCUS20578</name>
</gene>
<dbReference type="Gene3D" id="1.10.10.410">
    <property type="match status" value="1"/>
</dbReference>
<name>A0AA35SW15_GEOBA</name>
<dbReference type="EMBL" id="CASHTH010002891">
    <property type="protein sequence ID" value="CAI8036734.1"/>
    <property type="molecule type" value="Genomic_DNA"/>
</dbReference>
<evidence type="ECO:0000313" key="2">
    <source>
        <dbReference type="Proteomes" id="UP001174909"/>
    </source>
</evidence>
<protein>
    <submittedName>
        <fullName evidence="1">Uncharacterized protein YqeY</fullName>
    </submittedName>
</protein>